<dbReference type="Pfam" id="PF14580">
    <property type="entry name" value="LRR_9"/>
    <property type="match status" value="1"/>
</dbReference>
<evidence type="ECO:0000256" key="1">
    <source>
        <dbReference type="ARBA" id="ARBA00004430"/>
    </source>
</evidence>
<dbReference type="PANTHER" id="PTHR18849:SF0">
    <property type="entry name" value="CILIA- AND FLAGELLA-ASSOCIATED PROTEIN 410-RELATED"/>
    <property type="match status" value="1"/>
</dbReference>
<keyword evidence="2" id="KW-0963">Cytoplasm</keyword>
<evidence type="ECO:0000256" key="2">
    <source>
        <dbReference type="ARBA" id="ARBA00022490"/>
    </source>
</evidence>
<dbReference type="EMBL" id="CP126208">
    <property type="protein sequence ID" value="WIA08877.1"/>
    <property type="molecule type" value="Genomic_DNA"/>
</dbReference>
<evidence type="ECO:0000256" key="3">
    <source>
        <dbReference type="ARBA" id="ARBA00022614"/>
    </source>
</evidence>
<protein>
    <recommendedName>
        <fullName evidence="8">Dynein axonemal assembly factor 11-like CS domain-containing protein</fullName>
    </recommendedName>
</protein>
<keyword evidence="4" id="KW-0677">Repeat</keyword>
<dbReference type="InterPro" id="IPR056496">
    <property type="entry name" value="CS_DNAAF11_C"/>
</dbReference>
<evidence type="ECO:0000256" key="4">
    <source>
        <dbReference type="ARBA" id="ARBA00022737"/>
    </source>
</evidence>
<proteinExistence type="predicted"/>
<dbReference type="Pfam" id="PF23602">
    <property type="entry name" value="CS_DNAAF11_C"/>
    <property type="match status" value="1"/>
</dbReference>
<evidence type="ECO:0000313" key="10">
    <source>
        <dbReference type="Proteomes" id="UP001244341"/>
    </source>
</evidence>
<dbReference type="InterPro" id="IPR032675">
    <property type="entry name" value="LRR_dom_sf"/>
</dbReference>
<organism evidence="9 10">
    <name type="scientific">Tetradesmus obliquus</name>
    <name type="common">Green alga</name>
    <name type="synonym">Acutodesmus obliquus</name>
    <dbReference type="NCBI Taxonomy" id="3088"/>
    <lineage>
        <taxon>Eukaryota</taxon>
        <taxon>Viridiplantae</taxon>
        <taxon>Chlorophyta</taxon>
        <taxon>core chlorophytes</taxon>
        <taxon>Chlorophyceae</taxon>
        <taxon>CS clade</taxon>
        <taxon>Sphaeropleales</taxon>
        <taxon>Scenedesmaceae</taxon>
        <taxon>Tetradesmus</taxon>
    </lineage>
</organism>
<evidence type="ECO:0000256" key="5">
    <source>
        <dbReference type="ARBA" id="ARBA00023069"/>
    </source>
</evidence>
<comment type="subcellular location">
    <subcellularLocation>
        <location evidence="1">Cytoplasm</location>
        <location evidence="1">Cytoskeleton</location>
        <location evidence="1">Cilium axoneme</location>
    </subcellularLocation>
</comment>
<dbReference type="Gene3D" id="3.80.10.10">
    <property type="entry name" value="Ribonuclease Inhibitor"/>
    <property type="match status" value="1"/>
</dbReference>
<keyword evidence="10" id="KW-1185">Reference proteome</keyword>
<evidence type="ECO:0000256" key="6">
    <source>
        <dbReference type="ARBA" id="ARBA00023273"/>
    </source>
</evidence>
<dbReference type="SUPFAM" id="SSF52058">
    <property type="entry name" value="L domain-like"/>
    <property type="match status" value="1"/>
</dbReference>
<sequence>MGQITEQLVRQRAEHNEYMLSTLEEVALHQQNIERIELLGHLCPELKILYLQNNLIGKIQHLHRLKDLQYLNLAVNNITKVQNLQRCESLQKLDLTLNFVPKAGLLSIPSLAGNYNLRELFLIGNPCTDWHGYRQYIVGKLPQLAKLDGQAIKVSERIAAAQVLASLEQQLLQELQAEGVDVAAAAGVEDDSSIPDGEVAETGFVDEAGELRRPWCPATRILEHREMEKANREAETARSAAQKDPLAQPAAPPKLEDFPPLPEDGRVLQRNEGKWHFTLEESEDGASLVLDVAVGKYLDTSLIKADVQPRLARLIIKGRLLQLVLPVEVKPDSSVAQRSAASGHLVLTMPKEEPGQAAVDVAYLRPGDKPAKAAAVQPAAKAAPKQPHKQQAGSSIQHIVKRPGAAAGAEFLMREVRKAAVVVAADGDDDQLPDL</sequence>
<name>A0ABY8TIS5_TETOB</name>
<accession>A0ABY8TIS5</accession>
<evidence type="ECO:0000259" key="8">
    <source>
        <dbReference type="Pfam" id="PF23602"/>
    </source>
</evidence>
<dbReference type="Proteomes" id="UP001244341">
    <property type="component" value="Chromosome 1b"/>
</dbReference>
<evidence type="ECO:0000256" key="7">
    <source>
        <dbReference type="SAM" id="MobiDB-lite"/>
    </source>
</evidence>
<gene>
    <name evidence="9" type="ORF">OEZ85_008298</name>
</gene>
<evidence type="ECO:0000313" key="9">
    <source>
        <dbReference type="EMBL" id="WIA08877.1"/>
    </source>
</evidence>
<keyword evidence="5" id="KW-0969">Cilium</keyword>
<reference evidence="9 10" key="1">
    <citation type="submission" date="2023-05" db="EMBL/GenBank/DDBJ databases">
        <title>A 100% complete, gapless, phased diploid assembly of the Scenedesmus obliquus UTEX 3031 genome.</title>
        <authorList>
            <person name="Biondi T.C."/>
            <person name="Hanschen E.R."/>
            <person name="Kwon T."/>
            <person name="Eng W."/>
            <person name="Kruse C.P.S."/>
            <person name="Koehler S.I."/>
            <person name="Kunde Y."/>
            <person name="Gleasner C.D."/>
            <person name="You Mak K.T."/>
            <person name="Polle J."/>
            <person name="Hovde B.T."/>
            <person name="Starkenburg S.R."/>
        </authorList>
    </citation>
    <scope>NUCLEOTIDE SEQUENCE [LARGE SCALE GENOMIC DNA]</scope>
    <source>
        <strain evidence="9 10">DOE0152z</strain>
    </source>
</reference>
<keyword evidence="3" id="KW-0433">Leucine-rich repeat</keyword>
<feature type="domain" description="Dynein axonemal assembly factor 11-like CS" evidence="8">
    <location>
        <begin position="224"/>
        <end position="351"/>
    </location>
</feature>
<dbReference type="PANTHER" id="PTHR18849">
    <property type="entry name" value="LEUCINE RICH REPEAT PROTEIN"/>
    <property type="match status" value="1"/>
</dbReference>
<keyword evidence="6" id="KW-0966">Cell projection</keyword>
<feature type="region of interest" description="Disordered" evidence="7">
    <location>
        <begin position="228"/>
        <end position="266"/>
    </location>
</feature>